<keyword evidence="4" id="KW-0211">Defensin</keyword>
<evidence type="ECO:0000256" key="1">
    <source>
        <dbReference type="ARBA" id="ARBA00004613"/>
    </source>
</evidence>
<proteinExistence type="predicted"/>
<dbReference type="GO" id="GO:0042056">
    <property type="term" value="F:chemoattractant activity"/>
    <property type="evidence" value="ECO:0007669"/>
    <property type="project" value="TreeGrafter"/>
</dbReference>
<keyword evidence="2" id="KW-0964">Secreted</keyword>
<protein>
    <submittedName>
        <fullName evidence="10">Beta-defensin 3-like</fullName>
    </submittedName>
</protein>
<keyword evidence="9" id="KW-1185">Reference proteome</keyword>
<dbReference type="KEGG" id="dord:105991558"/>
<evidence type="ECO:0000256" key="3">
    <source>
        <dbReference type="ARBA" id="ARBA00022529"/>
    </source>
</evidence>
<dbReference type="PANTHER" id="PTHR20515">
    <property type="entry name" value="BETA-DEFENSIN"/>
    <property type="match status" value="1"/>
</dbReference>
<dbReference type="FunFam" id="3.10.360.10:FF:000001">
    <property type="entry name" value="Beta-defensin 1"/>
    <property type="match status" value="1"/>
</dbReference>
<dbReference type="Gene3D" id="3.10.360.10">
    <property type="entry name" value="Antimicrobial Peptide, Beta-defensin 2, Chain A"/>
    <property type="match status" value="1"/>
</dbReference>
<dbReference type="SUPFAM" id="SSF57392">
    <property type="entry name" value="Defensin-like"/>
    <property type="match status" value="1"/>
</dbReference>
<evidence type="ECO:0000256" key="5">
    <source>
        <dbReference type="ARBA" id="ARBA00023022"/>
    </source>
</evidence>
<accession>A0A1S3FSW9</accession>
<evidence type="ECO:0000259" key="8">
    <source>
        <dbReference type="SMART" id="SM00048"/>
    </source>
</evidence>
<evidence type="ECO:0000256" key="6">
    <source>
        <dbReference type="ARBA" id="ARBA00023157"/>
    </source>
</evidence>
<dbReference type="GO" id="GO:0031731">
    <property type="term" value="F:CCR6 chemokine receptor binding"/>
    <property type="evidence" value="ECO:0007669"/>
    <property type="project" value="TreeGrafter"/>
</dbReference>
<dbReference type="InParanoid" id="A0A1S3FSW9"/>
<dbReference type="GO" id="GO:0005615">
    <property type="term" value="C:extracellular space"/>
    <property type="evidence" value="ECO:0007669"/>
    <property type="project" value="TreeGrafter"/>
</dbReference>
<feature type="chain" id="PRO_5010331694" evidence="7">
    <location>
        <begin position="23"/>
        <end position="64"/>
    </location>
</feature>
<feature type="domain" description="Beta/alpha-defensin C-terminal" evidence="8">
    <location>
        <begin position="31"/>
        <end position="60"/>
    </location>
</feature>
<comment type="subcellular location">
    <subcellularLocation>
        <location evidence="1">Secreted</location>
    </subcellularLocation>
</comment>
<dbReference type="InterPro" id="IPR001855">
    <property type="entry name" value="Defensin_beta-like"/>
</dbReference>
<dbReference type="SMART" id="SM00048">
    <property type="entry name" value="DEFSN"/>
    <property type="match status" value="1"/>
</dbReference>
<dbReference type="GO" id="GO:0060326">
    <property type="term" value="P:cell chemotaxis"/>
    <property type="evidence" value="ECO:0007669"/>
    <property type="project" value="TreeGrafter"/>
</dbReference>
<dbReference type="PANTHER" id="PTHR20515:SF2">
    <property type="entry name" value="DEFENSIN BETA 4A"/>
    <property type="match status" value="1"/>
</dbReference>
<evidence type="ECO:0000256" key="4">
    <source>
        <dbReference type="ARBA" id="ARBA00022940"/>
    </source>
</evidence>
<name>A0A1S3FSW9_DIPOR</name>
<dbReference type="FunCoup" id="A0A1S3FSW9">
    <property type="interactions" value="63"/>
</dbReference>
<reference evidence="10" key="1">
    <citation type="submission" date="2025-08" db="UniProtKB">
        <authorList>
            <consortium name="RefSeq"/>
        </authorList>
    </citation>
    <scope>IDENTIFICATION</scope>
    <source>
        <tissue evidence="10">Kidney</tissue>
    </source>
</reference>
<evidence type="ECO:0000256" key="7">
    <source>
        <dbReference type="SAM" id="SignalP"/>
    </source>
</evidence>
<organism evidence="9 10">
    <name type="scientific">Dipodomys ordii</name>
    <name type="common">Ord's kangaroo rat</name>
    <dbReference type="NCBI Taxonomy" id="10020"/>
    <lineage>
        <taxon>Eukaryota</taxon>
        <taxon>Metazoa</taxon>
        <taxon>Chordata</taxon>
        <taxon>Craniata</taxon>
        <taxon>Vertebrata</taxon>
        <taxon>Euteleostomi</taxon>
        <taxon>Mammalia</taxon>
        <taxon>Eutheria</taxon>
        <taxon>Euarchontoglires</taxon>
        <taxon>Glires</taxon>
        <taxon>Rodentia</taxon>
        <taxon>Castorimorpha</taxon>
        <taxon>Heteromyidae</taxon>
        <taxon>Dipodomyinae</taxon>
        <taxon>Dipodomys</taxon>
    </lineage>
</organism>
<dbReference type="RefSeq" id="XP_012879663.1">
    <property type="nucleotide sequence ID" value="XM_013024209.1"/>
</dbReference>
<gene>
    <name evidence="10" type="primary">LOC105991558</name>
</gene>
<dbReference type="GeneID" id="105991558"/>
<keyword evidence="3" id="KW-0929">Antimicrobial</keyword>
<dbReference type="Pfam" id="PF00711">
    <property type="entry name" value="Defensin_beta"/>
    <property type="match status" value="1"/>
</dbReference>
<dbReference type="Proteomes" id="UP000081671">
    <property type="component" value="Unplaced"/>
</dbReference>
<keyword evidence="6" id="KW-1015">Disulfide bond</keyword>
<evidence type="ECO:0000313" key="10">
    <source>
        <dbReference type="RefSeq" id="XP_012879663.1"/>
    </source>
</evidence>
<evidence type="ECO:0000256" key="2">
    <source>
        <dbReference type="ARBA" id="ARBA00022525"/>
    </source>
</evidence>
<dbReference type="InterPro" id="IPR006080">
    <property type="entry name" value="Beta/alpha-defensin_C"/>
</dbReference>
<sequence>MRIHYLLFAFLLVLLLPPAAFSQSIRNPFSCFWNKGICWKTCSGRMQQIGSCGIPGVRCCRRRS</sequence>
<dbReference type="GO" id="GO:0042742">
    <property type="term" value="P:defense response to bacterium"/>
    <property type="evidence" value="ECO:0007669"/>
    <property type="project" value="UniProtKB-KW"/>
</dbReference>
<evidence type="ECO:0000313" key="9">
    <source>
        <dbReference type="Proteomes" id="UP000081671"/>
    </source>
</evidence>
<dbReference type="AlphaFoldDB" id="A0A1S3FSW9"/>
<keyword evidence="7" id="KW-0732">Signal</keyword>
<dbReference type="OrthoDB" id="9623680at2759"/>
<feature type="signal peptide" evidence="7">
    <location>
        <begin position="1"/>
        <end position="22"/>
    </location>
</feature>
<keyword evidence="5" id="KW-0044">Antibiotic</keyword>